<dbReference type="PANTHER" id="PTHR41247">
    <property type="entry name" value="HTH-TYPE TRANSCRIPTIONAL REPRESSOR YCNK"/>
    <property type="match status" value="1"/>
</dbReference>
<dbReference type="Gene3D" id="3.30.70.2050">
    <property type="match status" value="2"/>
</dbReference>
<organism evidence="2 3">
    <name type="scientific">Candidatus Sulfurimonas marisnigri</name>
    <dbReference type="NCBI Taxonomy" id="2740405"/>
    <lineage>
        <taxon>Bacteria</taxon>
        <taxon>Pseudomonadati</taxon>
        <taxon>Campylobacterota</taxon>
        <taxon>Epsilonproteobacteria</taxon>
        <taxon>Campylobacterales</taxon>
        <taxon>Sulfurimonadaceae</taxon>
        <taxon>Sulfurimonas</taxon>
    </lineage>
</organism>
<dbReference type="Pfam" id="PF05573">
    <property type="entry name" value="NosL"/>
    <property type="match status" value="2"/>
</dbReference>
<name>A0A7S7LYS8_9BACT</name>
<dbReference type="InterPro" id="IPR008719">
    <property type="entry name" value="N2O_reductase_NosL"/>
</dbReference>
<reference evidence="2 3" key="1">
    <citation type="submission" date="2020-05" db="EMBL/GenBank/DDBJ databases">
        <title>Sulfurimonas marisnigri, sp. nov., and Sulfurimonas baltica, sp. nov., manganese oxide reducing chemolithoautotrophs of the class Epsilonproteobacteria isolated from the pelagic redoxclines of the Black and Baltic Seas and emended description of the genus Sulfurimonas.</title>
        <authorList>
            <person name="Henkel J.V."/>
            <person name="Laudan C."/>
            <person name="Werner J."/>
            <person name="Neu T."/>
            <person name="Plewe S."/>
            <person name="Sproer C."/>
            <person name="Bunk B."/>
            <person name="Schulz-Vogt H.N."/>
        </authorList>
    </citation>
    <scope>NUCLEOTIDE SEQUENCE [LARGE SCALE GENOMIC DNA]</scope>
    <source>
        <strain evidence="2 3">SoZ1</strain>
    </source>
</reference>
<evidence type="ECO:0000313" key="3">
    <source>
        <dbReference type="Proteomes" id="UP000593836"/>
    </source>
</evidence>
<feature type="signal peptide" evidence="1">
    <location>
        <begin position="1"/>
        <end position="22"/>
    </location>
</feature>
<protein>
    <submittedName>
        <fullName evidence="2">Nitrous oxide reductase accessory protein NosL</fullName>
    </submittedName>
</protein>
<evidence type="ECO:0000256" key="1">
    <source>
        <dbReference type="SAM" id="SignalP"/>
    </source>
</evidence>
<evidence type="ECO:0000313" key="2">
    <source>
        <dbReference type="EMBL" id="QOY53887.1"/>
    </source>
</evidence>
<keyword evidence="1" id="KW-0732">Signal</keyword>
<gene>
    <name evidence="2" type="ORF">HUE87_08255</name>
</gene>
<dbReference type="Proteomes" id="UP000593836">
    <property type="component" value="Chromosome"/>
</dbReference>
<accession>A0A7S7LYS8</accession>
<dbReference type="PANTHER" id="PTHR41247:SF1">
    <property type="entry name" value="HTH-TYPE TRANSCRIPTIONAL REPRESSOR YCNK"/>
    <property type="match status" value="1"/>
</dbReference>
<dbReference type="KEGG" id="smas:HUE87_08255"/>
<keyword evidence="3" id="KW-1185">Reference proteome</keyword>
<proteinExistence type="predicted"/>
<dbReference type="RefSeq" id="WP_194365722.1">
    <property type="nucleotide sequence ID" value="NZ_CP054493.1"/>
</dbReference>
<dbReference type="SUPFAM" id="SSF160387">
    <property type="entry name" value="NosL/MerB-like"/>
    <property type="match status" value="2"/>
</dbReference>
<feature type="chain" id="PRO_5032908226" evidence="1">
    <location>
        <begin position="23"/>
        <end position="367"/>
    </location>
</feature>
<sequence>MKKTTLFLGTFLLLLSSPSLFAFTKESTLEPLLLQSGNHKHWCSVCGMSIKMNYKTSHTSKLPSGKNRQYCSIRCLALDMLEHKINVNEVKVIDVLNEELIDARTAFYVVGSDVKGTMTKVSKLAFINTESAEDFSIENGGEVVSFDKAINIANKSLESDIQMINKKKKKKIYPMGKKIFENVCNKDIEPNNYLEINELKSAIKNKNLCEAKNGEELKEKELQAVSIYLWEVKRFEDLAKADNTIKVTQNEKCPICGMFVYKYPKWAAQIFYANFHFSFDGVKDMMKYYFQHKDGISKIIVTDYYSQKAINAQEAYYVIGSDVYGPMGDEIIPFKNESEAKTFYIDHKGVKVLNFIDIKKEEVNKLD</sequence>
<dbReference type="EMBL" id="CP054493">
    <property type="protein sequence ID" value="QOY53887.1"/>
    <property type="molecule type" value="Genomic_DNA"/>
</dbReference>
<dbReference type="AlphaFoldDB" id="A0A7S7LYS8"/>